<dbReference type="Gene3D" id="3.40.50.11540">
    <property type="entry name" value="NADH-ubiquinone oxidoreductase 51kDa subunit"/>
    <property type="match status" value="1"/>
</dbReference>
<dbReference type="InterPro" id="IPR041921">
    <property type="entry name" value="NuoE_N"/>
</dbReference>
<keyword evidence="5" id="KW-0408">Iron</keyword>
<keyword evidence="10" id="KW-1185">Reference proteome</keyword>
<evidence type="ECO:0000256" key="1">
    <source>
        <dbReference type="ARBA" id="ARBA00001917"/>
    </source>
</evidence>
<keyword evidence="4" id="KW-0479">Metal-binding</keyword>
<dbReference type="InterPro" id="IPR011538">
    <property type="entry name" value="Nuo51_FMN-bd"/>
</dbReference>
<dbReference type="Gene3D" id="3.40.30.10">
    <property type="entry name" value="Glutaredoxin"/>
    <property type="match status" value="1"/>
</dbReference>
<dbReference type="Gene3D" id="3.10.20.600">
    <property type="match status" value="1"/>
</dbReference>
<dbReference type="PROSITE" id="PS00644">
    <property type="entry name" value="COMPLEX1_51K_1"/>
    <property type="match status" value="1"/>
</dbReference>
<sequence length="585" mass="63258">MNQVVIPIVVEGGGRERKRRQPKGRQVDPAALSEVRQLLGDAPRRRDLLIEHLHAIQDHFGQLATPHLAALAQEMRMAQTEVFEVASFYHHFDIVREDADGHIAAPQALTVRVCEGIACEMAGATSLLERLPALLGTDVRVLAAPCIGRCERAPAVLVGQHPVDAATPAAVQACVEAGTVRHDPEPYLSYDDYRAQGGYRLLQALEQGETDADALIAVMENSGLRGLGGAGFPTGRKWRIVRAEPAPRLMAVNIDEGEPGTFKDRVYLERDPHRFLEGMLVAARVTGVAAIYIYLRDEYAGCRAVLTEALAQLRAAPPVPGLPEIHLRRGAGAYICGEESAMIESIEGKRGMPRLRPPYVAQVGLFGRPTLEHNFETLYWVREIVERGPEWFAGQGRHGRKGLRSFSVSGRVRRPGVHLAPAGITVRELIDEYCGGMLDGHAFYGYLPGGASGGILPAAMGDVPLDFDTLQPHGCFIGSAAIVVLSDHDRAVDAARNLMHFFRDESCGQCTPCRVGTAKALDLIRQPAAAWDLAALADLSAVMRDASICGLGQAAPNPVDCVIRYFPHELAPVTAVAPVAQEGQP</sequence>
<feature type="domain" description="NADH-ubiquinone oxidoreductase 51kDa subunit iron-sulphur binding" evidence="7">
    <location>
        <begin position="492"/>
        <end position="539"/>
    </location>
</feature>
<dbReference type="EMBL" id="CP097331">
    <property type="protein sequence ID" value="URF07890.1"/>
    <property type="molecule type" value="Genomic_DNA"/>
</dbReference>
<dbReference type="GO" id="GO:0051539">
    <property type="term" value="F:4 iron, 4 sulfur cluster binding"/>
    <property type="evidence" value="ECO:0007669"/>
    <property type="project" value="UniProtKB-KW"/>
</dbReference>
<dbReference type="RefSeq" id="WP_144197088.1">
    <property type="nucleotide sequence ID" value="NZ_CAJPVH010000004.1"/>
</dbReference>
<dbReference type="InterPro" id="IPR037225">
    <property type="entry name" value="Nuo51_FMN-bd_sf"/>
</dbReference>
<dbReference type="AlphaFoldDB" id="A0AAE9L640"/>
<evidence type="ECO:0000256" key="4">
    <source>
        <dbReference type="ARBA" id="ARBA00022723"/>
    </source>
</evidence>
<dbReference type="Pfam" id="PF01512">
    <property type="entry name" value="Complex1_51K"/>
    <property type="match status" value="1"/>
</dbReference>
<dbReference type="Gene3D" id="1.10.10.1590">
    <property type="entry name" value="NADH-quinone oxidoreductase subunit E"/>
    <property type="match status" value="1"/>
</dbReference>
<proteinExistence type="inferred from homology"/>
<evidence type="ECO:0000256" key="5">
    <source>
        <dbReference type="ARBA" id="ARBA00023004"/>
    </source>
</evidence>
<evidence type="ECO:0000256" key="3">
    <source>
        <dbReference type="ARBA" id="ARBA00022485"/>
    </source>
</evidence>
<dbReference type="FunFam" id="3.10.20.600:FF:000006">
    <property type="entry name" value="Formate dehydrogenase, beta subunit"/>
    <property type="match status" value="1"/>
</dbReference>
<dbReference type="SUPFAM" id="SSF140490">
    <property type="entry name" value="Nqo1C-terminal domain-like"/>
    <property type="match status" value="1"/>
</dbReference>
<dbReference type="PANTHER" id="PTHR43578">
    <property type="entry name" value="NADH-QUINONE OXIDOREDUCTASE SUBUNIT F"/>
    <property type="match status" value="1"/>
</dbReference>
<dbReference type="PANTHER" id="PTHR43578:SF3">
    <property type="entry name" value="NADH-QUINONE OXIDOREDUCTASE SUBUNIT F"/>
    <property type="match status" value="1"/>
</dbReference>
<dbReference type="Pfam" id="PF10589">
    <property type="entry name" value="NADH_4Fe-4S"/>
    <property type="match status" value="1"/>
</dbReference>
<dbReference type="KEGG" id="ccam:M5D45_22275"/>
<gene>
    <name evidence="8" type="ORF">FGG12_07750</name>
    <name evidence="9" type="ORF">M5D45_22275</name>
</gene>
<dbReference type="Proteomes" id="UP000318943">
    <property type="component" value="Unassembled WGS sequence"/>
</dbReference>
<keyword evidence="3" id="KW-0004">4Fe-4S</keyword>
<dbReference type="Pfam" id="PF01257">
    <property type="entry name" value="2Fe-2S_thioredx"/>
    <property type="match status" value="1"/>
</dbReference>
<dbReference type="EMBL" id="VCIZ01000003">
    <property type="protein sequence ID" value="TSP13525.1"/>
    <property type="molecule type" value="Genomic_DNA"/>
</dbReference>
<evidence type="ECO:0000259" key="7">
    <source>
        <dbReference type="SMART" id="SM00928"/>
    </source>
</evidence>
<protein>
    <submittedName>
        <fullName evidence="9">NAD(P)H-dependent oxidoreductase subunit E</fullName>
    </submittedName>
    <submittedName>
        <fullName evidence="8">NADH-quinone oxidoreductase subunit F</fullName>
    </submittedName>
</protein>
<reference evidence="9" key="2">
    <citation type="journal article" date="2022" name="Microbiol. Resour. Announc.">
        <title>Genome Sequence of Cupriavidus campinensis Strain G5, a Member of a Bacterial Consortium Capable of Polyethylene Degradation.</title>
        <authorList>
            <person name="Schneider B."/>
            <person name="Pfeiffer F."/>
            <person name="Dyall-Smith M."/>
            <person name="Kunte H.J."/>
        </authorList>
    </citation>
    <scope>NUCLEOTIDE SEQUENCE</scope>
    <source>
        <strain evidence="9">G5</strain>
    </source>
</reference>
<dbReference type="SUPFAM" id="SSF142019">
    <property type="entry name" value="Nqo1 FMN-binding domain-like"/>
    <property type="match status" value="1"/>
</dbReference>
<dbReference type="PROSITE" id="PS00645">
    <property type="entry name" value="COMPLEX1_51K_2"/>
    <property type="match status" value="1"/>
</dbReference>
<dbReference type="SUPFAM" id="SSF142984">
    <property type="entry name" value="Nqo1 middle domain-like"/>
    <property type="match status" value="1"/>
</dbReference>
<comment type="cofactor">
    <cofactor evidence="1">
        <name>FMN</name>
        <dbReference type="ChEBI" id="CHEBI:58210"/>
    </cofactor>
</comment>
<dbReference type="GO" id="GO:0010181">
    <property type="term" value="F:FMN binding"/>
    <property type="evidence" value="ECO:0007669"/>
    <property type="project" value="InterPro"/>
</dbReference>
<dbReference type="GO" id="GO:0008137">
    <property type="term" value="F:NADH dehydrogenase (ubiquinone) activity"/>
    <property type="evidence" value="ECO:0007669"/>
    <property type="project" value="InterPro"/>
</dbReference>
<dbReference type="InterPro" id="IPR019575">
    <property type="entry name" value="Nuop51_4Fe4S-bd"/>
</dbReference>
<dbReference type="SMART" id="SM00928">
    <property type="entry name" value="NADH_4Fe-4S"/>
    <property type="match status" value="1"/>
</dbReference>
<dbReference type="InterPro" id="IPR019554">
    <property type="entry name" value="Soluble_ligand-bd"/>
</dbReference>
<organism evidence="9 11">
    <name type="scientific">Cupriavidus campinensis</name>
    <dbReference type="NCBI Taxonomy" id="151783"/>
    <lineage>
        <taxon>Bacteria</taxon>
        <taxon>Pseudomonadati</taxon>
        <taxon>Pseudomonadota</taxon>
        <taxon>Betaproteobacteria</taxon>
        <taxon>Burkholderiales</taxon>
        <taxon>Burkholderiaceae</taxon>
        <taxon>Cupriavidus</taxon>
    </lineage>
</organism>
<name>A0AAE9L640_9BURK</name>
<dbReference type="GO" id="GO:0046872">
    <property type="term" value="F:metal ion binding"/>
    <property type="evidence" value="ECO:0007669"/>
    <property type="project" value="UniProtKB-KW"/>
</dbReference>
<dbReference type="InterPro" id="IPR037207">
    <property type="entry name" value="Nuop51_4Fe4S-bd_sf"/>
</dbReference>
<dbReference type="InterPro" id="IPR036249">
    <property type="entry name" value="Thioredoxin-like_sf"/>
</dbReference>
<dbReference type="Pfam" id="PF10531">
    <property type="entry name" value="SLBB"/>
    <property type="match status" value="1"/>
</dbReference>
<evidence type="ECO:0000313" key="11">
    <source>
        <dbReference type="Proteomes" id="UP001056132"/>
    </source>
</evidence>
<reference evidence="9" key="3">
    <citation type="submission" date="2022-05" db="EMBL/GenBank/DDBJ databases">
        <authorList>
            <person name="Kunte H.-J."/>
        </authorList>
    </citation>
    <scope>NUCLEOTIDE SEQUENCE</scope>
    <source>
        <strain evidence="9">G5</strain>
    </source>
</reference>
<evidence type="ECO:0000256" key="6">
    <source>
        <dbReference type="ARBA" id="ARBA00023014"/>
    </source>
</evidence>
<dbReference type="InterPro" id="IPR001949">
    <property type="entry name" value="NADH-UbQ_OxRdtase_51kDa_CS"/>
</dbReference>
<dbReference type="Proteomes" id="UP001056132">
    <property type="component" value="Chromosome 2"/>
</dbReference>
<dbReference type="SUPFAM" id="SSF52833">
    <property type="entry name" value="Thioredoxin-like"/>
    <property type="match status" value="1"/>
</dbReference>
<comment type="similarity">
    <text evidence="2">Belongs to the complex I 51 kDa subunit family.</text>
</comment>
<evidence type="ECO:0000256" key="2">
    <source>
        <dbReference type="ARBA" id="ARBA00007523"/>
    </source>
</evidence>
<dbReference type="Gene3D" id="1.20.1440.230">
    <property type="entry name" value="NADH-ubiquinone oxidoreductase 51kDa subunit, iron-sulphur binding domain"/>
    <property type="match status" value="1"/>
</dbReference>
<accession>A0AAE9L640</accession>
<evidence type="ECO:0000313" key="8">
    <source>
        <dbReference type="EMBL" id="TSP13525.1"/>
    </source>
</evidence>
<reference evidence="8 10" key="1">
    <citation type="submission" date="2019-05" db="EMBL/GenBank/DDBJ databases">
        <title>Whole genome sequence analysis of Cupriavidus campinensis S14E4C strain.</title>
        <authorList>
            <person name="Abbaszade G."/>
            <person name="Szabo A."/>
            <person name="Toumi M."/>
            <person name="Toth E."/>
        </authorList>
    </citation>
    <scope>NUCLEOTIDE SEQUENCE [LARGE SCALE GENOMIC DNA]</scope>
    <source>
        <strain evidence="8 10">S14E4C</strain>
    </source>
</reference>
<evidence type="ECO:0000313" key="10">
    <source>
        <dbReference type="Proteomes" id="UP000318943"/>
    </source>
</evidence>
<evidence type="ECO:0000313" key="9">
    <source>
        <dbReference type="EMBL" id="URF07890.1"/>
    </source>
</evidence>
<dbReference type="CDD" id="cd03082">
    <property type="entry name" value="TRX_Fd_NuoE_W_FDH_beta"/>
    <property type="match status" value="1"/>
</dbReference>
<keyword evidence="6" id="KW-0411">Iron-sulfur</keyword>